<evidence type="ECO:0000259" key="2">
    <source>
        <dbReference type="Pfam" id="PF14340"/>
    </source>
</evidence>
<accession>A0ABV9NQQ8</accession>
<dbReference type="Pfam" id="PF14340">
    <property type="entry name" value="DUF4395"/>
    <property type="match status" value="1"/>
</dbReference>
<sequence>MTKQSKGIPLPVVRATQAVIAAGSFAGAVIHPYYLAAALLPAASIVLLRWNPLAKPVMKIAGARKKWAEEEKAQMLFNQSIALTLLSLSAILYAAGLPVWAMIAALMVTAASAAALCGYCIGCKIRFKWMMWRHQRKQAS</sequence>
<feature type="transmembrane region" description="Helical" evidence="1">
    <location>
        <begin position="75"/>
        <end position="95"/>
    </location>
</feature>
<keyword evidence="1" id="KW-0472">Membrane</keyword>
<name>A0ABV9NQQ8_9BACI</name>
<feature type="transmembrane region" description="Helical" evidence="1">
    <location>
        <begin position="101"/>
        <end position="127"/>
    </location>
</feature>
<keyword evidence="4" id="KW-1185">Reference proteome</keyword>
<comment type="caution">
    <text evidence="3">The sequence shown here is derived from an EMBL/GenBank/DDBJ whole genome shotgun (WGS) entry which is preliminary data.</text>
</comment>
<evidence type="ECO:0000256" key="1">
    <source>
        <dbReference type="SAM" id="Phobius"/>
    </source>
</evidence>
<reference evidence="4" key="1">
    <citation type="journal article" date="2019" name="Int. J. Syst. Evol. Microbiol.">
        <title>The Global Catalogue of Microorganisms (GCM) 10K type strain sequencing project: providing services to taxonomists for standard genome sequencing and annotation.</title>
        <authorList>
            <consortium name="The Broad Institute Genomics Platform"/>
            <consortium name="The Broad Institute Genome Sequencing Center for Infectious Disease"/>
            <person name="Wu L."/>
            <person name="Ma J."/>
        </authorList>
    </citation>
    <scope>NUCLEOTIDE SEQUENCE [LARGE SCALE GENOMIC DNA]</scope>
    <source>
        <strain evidence="4">JCM 12165</strain>
    </source>
</reference>
<organism evidence="3 4">
    <name type="scientific">Bacillus daqingensis</name>
    <dbReference type="NCBI Taxonomy" id="872396"/>
    <lineage>
        <taxon>Bacteria</taxon>
        <taxon>Bacillati</taxon>
        <taxon>Bacillota</taxon>
        <taxon>Bacilli</taxon>
        <taxon>Bacillales</taxon>
        <taxon>Bacillaceae</taxon>
        <taxon>Bacillus</taxon>
    </lineage>
</organism>
<keyword evidence="1" id="KW-0812">Transmembrane</keyword>
<feature type="transmembrane region" description="Helical" evidence="1">
    <location>
        <begin position="36"/>
        <end position="54"/>
    </location>
</feature>
<dbReference type="RefSeq" id="WP_377908375.1">
    <property type="nucleotide sequence ID" value="NZ_JBHSGK010000003.1"/>
</dbReference>
<keyword evidence="1" id="KW-1133">Transmembrane helix</keyword>
<dbReference type="InterPro" id="IPR025508">
    <property type="entry name" value="DUF4395"/>
</dbReference>
<evidence type="ECO:0000313" key="3">
    <source>
        <dbReference type="EMBL" id="MFC4735743.1"/>
    </source>
</evidence>
<protein>
    <submittedName>
        <fullName evidence="3">DUF4395 family protein</fullName>
    </submittedName>
</protein>
<feature type="domain" description="DUF4395" evidence="2">
    <location>
        <begin position="9"/>
        <end position="130"/>
    </location>
</feature>
<dbReference type="InterPro" id="IPR016942">
    <property type="entry name" value="UCP030042"/>
</dbReference>
<dbReference type="EMBL" id="JBHSGK010000003">
    <property type="protein sequence ID" value="MFC4735743.1"/>
    <property type="molecule type" value="Genomic_DNA"/>
</dbReference>
<dbReference type="PIRSF" id="PIRSF030042">
    <property type="entry name" value="UCP030042"/>
    <property type="match status" value="1"/>
</dbReference>
<proteinExistence type="predicted"/>
<gene>
    <name evidence="3" type="ORF">ACFO4L_04010</name>
</gene>
<dbReference type="Proteomes" id="UP001595896">
    <property type="component" value="Unassembled WGS sequence"/>
</dbReference>
<evidence type="ECO:0000313" key="4">
    <source>
        <dbReference type="Proteomes" id="UP001595896"/>
    </source>
</evidence>